<proteinExistence type="predicted"/>
<evidence type="ECO:0000313" key="1">
    <source>
        <dbReference type="EMBL" id="QJA57003.1"/>
    </source>
</evidence>
<gene>
    <name evidence="1" type="ORF">MM415B01744_0008</name>
</gene>
<protein>
    <submittedName>
        <fullName evidence="1">Uncharacterized protein</fullName>
    </submittedName>
</protein>
<accession>A0A6M3IHX8</accession>
<reference evidence="1" key="1">
    <citation type="submission" date="2020-03" db="EMBL/GenBank/DDBJ databases">
        <title>The deep terrestrial virosphere.</title>
        <authorList>
            <person name="Holmfeldt K."/>
            <person name="Nilsson E."/>
            <person name="Simone D."/>
            <person name="Lopez-Fernandez M."/>
            <person name="Wu X."/>
            <person name="de Brujin I."/>
            <person name="Lundin D."/>
            <person name="Andersson A."/>
            <person name="Bertilsson S."/>
            <person name="Dopson M."/>
        </authorList>
    </citation>
    <scope>NUCLEOTIDE SEQUENCE</scope>
    <source>
        <strain evidence="1">MM415B01744</strain>
    </source>
</reference>
<name>A0A6M3IHX8_9ZZZZ</name>
<sequence length="78" mass="9045">MFRGRITPAFSGVISDPEMLRRVQDTGYEWGGIRFYFDRWIEFELPQQLDENGRETTAHKTFTQAVANGHLEVEQVPA</sequence>
<dbReference type="EMBL" id="MT141249">
    <property type="protein sequence ID" value="QJA57003.1"/>
    <property type="molecule type" value="Genomic_DNA"/>
</dbReference>
<dbReference type="AlphaFoldDB" id="A0A6M3IHX8"/>
<organism evidence="1">
    <name type="scientific">viral metagenome</name>
    <dbReference type="NCBI Taxonomy" id="1070528"/>
    <lineage>
        <taxon>unclassified sequences</taxon>
        <taxon>metagenomes</taxon>
        <taxon>organismal metagenomes</taxon>
    </lineage>
</organism>